<protein>
    <recommendedName>
        <fullName evidence="5">Phospholipid/glycerol acyltransferase domain-containing protein</fullName>
    </recommendedName>
</protein>
<dbReference type="SMART" id="SM00563">
    <property type="entry name" value="PlsC"/>
    <property type="match status" value="1"/>
</dbReference>
<comment type="similarity">
    <text evidence="1">Belongs to the 1-acyl-sn-glycerol-3-phosphate acyltransferase family.</text>
</comment>
<evidence type="ECO:0000313" key="7">
    <source>
        <dbReference type="Proteomes" id="UP000242180"/>
    </source>
</evidence>
<dbReference type="InParanoid" id="A0A1X2H1H8"/>
<dbReference type="EMBL" id="MCGN01000011">
    <property type="protein sequence ID" value="ORY91222.1"/>
    <property type="molecule type" value="Genomic_DNA"/>
</dbReference>
<feature type="transmembrane region" description="Helical" evidence="4">
    <location>
        <begin position="12"/>
        <end position="31"/>
    </location>
</feature>
<evidence type="ECO:0000256" key="1">
    <source>
        <dbReference type="ARBA" id="ARBA00008655"/>
    </source>
</evidence>
<dbReference type="Pfam" id="PF16076">
    <property type="entry name" value="Acyltransf_C"/>
    <property type="match status" value="1"/>
</dbReference>
<dbReference type="InterPro" id="IPR002123">
    <property type="entry name" value="Plipid/glycerol_acylTrfase"/>
</dbReference>
<keyword evidence="4" id="KW-1133">Transmembrane helix</keyword>
<evidence type="ECO:0000256" key="4">
    <source>
        <dbReference type="SAM" id="Phobius"/>
    </source>
</evidence>
<dbReference type="GO" id="GO:0012505">
    <property type="term" value="C:endomembrane system"/>
    <property type="evidence" value="ECO:0007669"/>
    <property type="project" value="TreeGrafter"/>
</dbReference>
<keyword evidence="4" id="KW-0472">Membrane</keyword>
<dbReference type="Proteomes" id="UP000242180">
    <property type="component" value="Unassembled WGS sequence"/>
</dbReference>
<evidence type="ECO:0000313" key="6">
    <source>
        <dbReference type="EMBL" id="ORY91222.1"/>
    </source>
</evidence>
<keyword evidence="4" id="KW-0812">Transmembrane</keyword>
<dbReference type="Pfam" id="PF01553">
    <property type="entry name" value="Acyltransferase"/>
    <property type="match status" value="1"/>
</dbReference>
<evidence type="ECO:0000256" key="3">
    <source>
        <dbReference type="ARBA" id="ARBA00023315"/>
    </source>
</evidence>
<name>A0A1X2H1H8_SYNRA</name>
<dbReference type="OrthoDB" id="189226at2759"/>
<feature type="domain" description="Phospholipid/glycerol acyltransferase" evidence="5">
    <location>
        <begin position="1"/>
        <end position="98"/>
    </location>
</feature>
<dbReference type="GO" id="GO:0003841">
    <property type="term" value="F:1-acylglycerol-3-phosphate O-acyltransferase activity"/>
    <property type="evidence" value="ECO:0007669"/>
    <property type="project" value="TreeGrafter"/>
</dbReference>
<evidence type="ECO:0000256" key="2">
    <source>
        <dbReference type="ARBA" id="ARBA00022679"/>
    </source>
</evidence>
<sequence length="199" mass="23918">MLSNCKYFVKDSLKWIPFFGWGMWIADFIFVQRNWLQDQRRIHKTFSNIKKLQTPVWIMSFAEGTRITAPKLLAATIAKDRGYKIMHHVLLPRTKGFVTCVNEFRFSHVKYVYDFTIAYLHKAKKAVEFNVAPNMVRLHTRRLDKEYDFHVHVRRYAIADLPQDDEALAAWLRDRYIDKDTFLSRMEKHWTDGLEIWEE</sequence>
<dbReference type="STRING" id="13706.A0A1X2H1H8"/>
<dbReference type="PANTHER" id="PTHR10983:SF24">
    <property type="entry name" value="1-ACYLGLYCEROL-3-PHOSPHATE O-ACYLTRANSFERASE 3, ISOFORM E-RELATED"/>
    <property type="match status" value="1"/>
</dbReference>
<accession>A0A1X2H1H8</accession>
<keyword evidence="3" id="KW-0012">Acyltransferase</keyword>
<keyword evidence="7" id="KW-1185">Reference proteome</keyword>
<keyword evidence="2" id="KW-0808">Transferase</keyword>
<reference evidence="6 7" key="1">
    <citation type="submission" date="2016-07" db="EMBL/GenBank/DDBJ databases">
        <title>Pervasive Adenine N6-methylation of Active Genes in Fungi.</title>
        <authorList>
            <consortium name="DOE Joint Genome Institute"/>
            <person name="Mondo S.J."/>
            <person name="Dannebaum R.O."/>
            <person name="Kuo R.C."/>
            <person name="Labutti K."/>
            <person name="Haridas S."/>
            <person name="Kuo A."/>
            <person name="Salamov A."/>
            <person name="Ahrendt S.R."/>
            <person name="Lipzen A."/>
            <person name="Sullivan W."/>
            <person name="Andreopoulos W.B."/>
            <person name="Clum A."/>
            <person name="Lindquist E."/>
            <person name="Daum C."/>
            <person name="Ramamoorthy G.K."/>
            <person name="Gryganskyi A."/>
            <person name="Culley D."/>
            <person name="Magnuson J.K."/>
            <person name="James T.Y."/>
            <person name="O'Malley M.A."/>
            <person name="Stajich J.E."/>
            <person name="Spatafora J.W."/>
            <person name="Visel A."/>
            <person name="Grigoriev I.V."/>
        </authorList>
    </citation>
    <scope>NUCLEOTIDE SEQUENCE [LARGE SCALE GENOMIC DNA]</scope>
    <source>
        <strain evidence="6 7">NRRL 2496</strain>
    </source>
</reference>
<dbReference type="CDD" id="cd07990">
    <property type="entry name" value="LPLAT_LCLAT1-like"/>
    <property type="match status" value="1"/>
</dbReference>
<evidence type="ECO:0000259" key="5">
    <source>
        <dbReference type="SMART" id="SM00563"/>
    </source>
</evidence>
<gene>
    <name evidence="6" type="ORF">BCR43DRAFT_532843</name>
</gene>
<dbReference type="SUPFAM" id="SSF69593">
    <property type="entry name" value="Glycerol-3-phosphate (1)-acyltransferase"/>
    <property type="match status" value="1"/>
</dbReference>
<comment type="caution">
    <text evidence="6">The sequence shown here is derived from an EMBL/GenBank/DDBJ whole genome shotgun (WGS) entry which is preliminary data.</text>
</comment>
<dbReference type="AlphaFoldDB" id="A0A1X2H1H8"/>
<proteinExistence type="inferred from homology"/>
<organism evidence="6 7">
    <name type="scientific">Syncephalastrum racemosum</name>
    <name type="common">Filamentous fungus</name>
    <dbReference type="NCBI Taxonomy" id="13706"/>
    <lineage>
        <taxon>Eukaryota</taxon>
        <taxon>Fungi</taxon>
        <taxon>Fungi incertae sedis</taxon>
        <taxon>Mucoromycota</taxon>
        <taxon>Mucoromycotina</taxon>
        <taxon>Mucoromycetes</taxon>
        <taxon>Mucorales</taxon>
        <taxon>Syncephalastraceae</taxon>
        <taxon>Syncephalastrum</taxon>
    </lineage>
</organism>
<dbReference type="OMA" id="TSIRHET"/>
<dbReference type="InterPro" id="IPR032098">
    <property type="entry name" value="Acyltransf_C"/>
</dbReference>
<dbReference type="PANTHER" id="PTHR10983">
    <property type="entry name" value="1-ACYLGLYCEROL-3-PHOSPHATE ACYLTRANSFERASE-RELATED"/>
    <property type="match status" value="1"/>
</dbReference>